<keyword evidence="1" id="KW-0175">Coiled coil</keyword>
<evidence type="ECO:0000256" key="1">
    <source>
        <dbReference type="SAM" id="Coils"/>
    </source>
</evidence>
<feature type="region of interest" description="Disordered" evidence="2">
    <location>
        <begin position="205"/>
        <end position="240"/>
    </location>
</feature>
<dbReference type="Proteomes" id="UP000284706">
    <property type="component" value="Unassembled WGS sequence"/>
</dbReference>
<evidence type="ECO:0000256" key="2">
    <source>
        <dbReference type="SAM" id="MobiDB-lite"/>
    </source>
</evidence>
<feature type="compositionally biased region" description="Basic and acidic residues" evidence="2">
    <location>
        <begin position="289"/>
        <end position="316"/>
    </location>
</feature>
<feature type="compositionally biased region" description="Polar residues" evidence="2">
    <location>
        <begin position="345"/>
        <end position="356"/>
    </location>
</feature>
<protein>
    <submittedName>
        <fullName evidence="4">Uncharacterized protein</fullName>
    </submittedName>
</protein>
<feature type="region of interest" description="Disordered" evidence="2">
    <location>
        <begin position="289"/>
        <end position="325"/>
    </location>
</feature>
<keyword evidence="5" id="KW-1185">Reference proteome</keyword>
<comment type="caution">
    <text evidence="4">The sequence shown here is derived from an EMBL/GenBank/DDBJ whole genome shotgun (WGS) entry which is preliminary data.</text>
</comment>
<feature type="region of interest" description="Disordered" evidence="2">
    <location>
        <begin position="345"/>
        <end position="365"/>
    </location>
</feature>
<evidence type="ECO:0000313" key="5">
    <source>
        <dbReference type="Proteomes" id="UP000284706"/>
    </source>
</evidence>
<reference evidence="4 5" key="1">
    <citation type="journal article" date="2018" name="Evol. Lett.">
        <title>Horizontal gene cluster transfer increased hallucinogenic mushroom diversity.</title>
        <authorList>
            <person name="Reynolds H.T."/>
            <person name="Vijayakumar V."/>
            <person name="Gluck-Thaler E."/>
            <person name="Korotkin H.B."/>
            <person name="Matheny P.B."/>
            <person name="Slot J.C."/>
        </authorList>
    </citation>
    <scope>NUCLEOTIDE SEQUENCE [LARGE SCALE GENOMIC DNA]</scope>
    <source>
        <strain evidence="4 5">SRW20</strain>
    </source>
</reference>
<keyword evidence="3" id="KW-0812">Transmembrane</keyword>
<dbReference type="AlphaFoldDB" id="A0A409X3Z6"/>
<accession>A0A409X3Z6</accession>
<keyword evidence="3" id="KW-1133">Transmembrane helix</keyword>
<feature type="compositionally biased region" description="Basic and acidic residues" evidence="2">
    <location>
        <begin position="205"/>
        <end position="219"/>
    </location>
</feature>
<feature type="transmembrane region" description="Helical" evidence="3">
    <location>
        <begin position="383"/>
        <end position="402"/>
    </location>
</feature>
<name>A0A409X3Z6_9AGAR</name>
<gene>
    <name evidence="4" type="ORF">CVT26_015142</name>
</gene>
<dbReference type="InParanoid" id="A0A409X3Z6"/>
<organism evidence="4 5">
    <name type="scientific">Gymnopilus dilepis</name>
    <dbReference type="NCBI Taxonomy" id="231916"/>
    <lineage>
        <taxon>Eukaryota</taxon>
        <taxon>Fungi</taxon>
        <taxon>Dikarya</taxon>
        <taxon>Basidiomycota</taxon>
        <taxon>Agaricomycotina</taxon>
        <taxon>Agaricomycetes</taxon>
        <taxon>Agaricomycetidae</taxon>
        <taxon>Agaricales</taxon>
        <taxon>Agaricineae</taxon>
        <taxon>Hymenogastraceae</taxon>
        <taxon>Gymnopilus</taxon>
    </lineage>
</organism>
<sequence length="423" mass="47099">MPSSSRLSDDTRVLWDELELQKEAFTIHQDSVLLTIEDNKRDIRKSRQFAKDIQAKISSLESNIEEQRNVIDEFNKKNMAALDKLRHDMNSKISTQEARGKKLTTDYEGAIARIGRLELSSTIETRKALNAVQNLEGEVGRLGQDLEGLQLESNVQGQVITDLQTELRVLHNFPPSEAIMDPGAPSVQQAVTLSEELRAFIEKQHEESLETTTTRRYEDDSPVQAGLTSGDNATDWDDASSTSARQSFLPAKSIVDFQALRGAPVLFLDVGSLDSKEIVGHADADAMDLGRSDPELTPGQREDAEVSRNWSHDKQNIVENTPADDLTESTYVHSEVGDISSITVQSSPYGKTTSSPRRIASTHGAWHQGPSCDQCKTNNLRTIHVLSLCLVAQFVFILWLYLTHRAGGINEIENLYAPESTYY</sequence>
<dbReference type="EMBL" id="NHYE01004294">
    <property type="protein sequence ID" value="PPQ85475.1"/>
    <property type="molecule type" value="Genomic_DNA"/>
</dbReference>
<evidence type="ECO:0000313" key="4">
    <source>
        <dbReference type="EMBL" id="PPQ85475.1"/>
    </source>
</evidence>
<feature type="coiled-coil region" evidence="1">
    <location>
        <begin position="50"/>
        <end position="84"/>
    </location>
</feature>
<proteinExistence type="predicted"/>
<evidence type="ECO:0000256" key="3">
    <source>
        <dbReference type="SAM" id="Phobius"/>
    </source>
</evidence>
<keyword evidence="3" id="KW-0472">Membrane</keyword>